<organism evidence="1 2">
    <name type="scientific">Candidatus Doudnabacteria bacterium RIFCSPHIGHO2_01_52_17</name>
    <dbReference type="NCBI Taxonomy" id="1817820"/>
    <lineage>
        <taxon>Bacteria</taxon>
        <taxon>Candidatus Doudnaibacteriota</taxon>
    </lineage>
</organism>
<name>A0A1F5NEJ2_9BACT</name>
<dbReference type="EMBL" id="MFEG01000017">
    <property type="protein sequence ID" value="OGE76097.1"/>
    <property type="molecule type" value="Genomic_DNA"/>
</dbReference>
<dbReference type="AlphaFoldDB" id="A0A1F5NEJ2"/>
<protein>
    <submittedName>
        <fullName evidence="1">Uncharacterized protein</fullName>
    </submittedName>
</protein>
<proteinExistence type="predicted"/>
<evidence type="ECO:0000313" key="2">
    <source>
        <dbReference type="Proteomes" id="UP000176547"/>
    </source>
</evidence>
<evidence type="ECO:0000313" key="1">
    <source>
        <dbReference type="EMBL" id="OGE76097.1"/>
    </source>
</evidence>
<gene>
    <name evidence="1" type="ORF">A3K06_01680</name>
</gene>
<reference evidence="1 2" key="1">
    <citation type="journal article" date="2016" name="Nat. Commun.">
        <title>Thousands of microbial genomes shed light on interconnected biogeochemical processes in an aquifer system.</title>
        <authorList>
            <person name="Anantharaman K."/>
            <person name="Brown C.T."/>
            <person name="Hug L.A."/>
            <person name="Sharon I."/>
            <person name="Castelle C.J."/>
            <person name="Probst A.J."/>
            <person name="Thomas B.C."/>
            <person name="Singh A."/>
            <person name="Wilkins M.J."/>
            <person name="Karaoz U."/>
            <person name="Brodie E.L."/>
            <person name="Williams K.H."/>
            <person name="Hubbard S.S."/>
            <person name="Banfield J.F."/>
        </authorList>
    </citation>
    <scope>NUCLEOTIDE SEQUENCE [LARGE SCALE GENOMIC DNA]</scope>
</reference>
<dbReference type="Proteomes" id="UP000176547">
    <property type="component" value="Unassembled WGS sequence"/>
</dbReference>
<sequence length="181" mass="20999">MGLFSSNRVTRKNIIEALSVFFDVGYKSLTQGLVQTFEEKIEIDDEQKRELMVVAMLAVSEATLKTFGKLAEEKEIAGRKAREMILQQHFSNIGELEQFEQLFSGRSREYYEVLQPENTELVLQFGQIFYTHFLGKDKVADLEIDSHNLAIVMFVGMTFTKQMIEVKKFFDEILAKCVFDW</sequence>
<comment type="caution">
    <text evidence="1">The sequence shown here is derived from an EMBL/GenBank/DDBJ whole genome shotgun (WGS) entry which is preliminary data.</text>
</comment>
<accession>A0A1F5NEJ2</accession>